<dbReference type="AlphaFoldDB" id="A0A0B2UUC6"/>
<comment type="caution">
    <text evidence="8">The sequence shown here is derived from an EMBL/GenBank/DDBJ whole genome shotgun (WGS) entry which is preliminary data.</text>
</comment>
<feature type="domain" description="Saposin A-type" evidence="7">
    <location>
        <begin position="95"/>
        <end position="135"/>
    </location>
</feature>
<comment type="similarity">
    <text evidence="2">Belongs to the GILT family.</text>
</comment>
<dbReference type="STRING" id="6265.A0A0B2UUC6"/>
<accession>A0A0B2UUC6</accession>
<evidence type="ECO:0000256" key="1">
    <source>
        <dbReference type="ARBA" id="ARBA00004613"/>
    </source>
</evidence>
<dbReference type="EMBL" id="JPKZ01003190">
    <property type="protein sequence ID" value="KHN72819.1"/>
    <property type="molecule type" value="Genomic_DNA"/>
</dbReference>
<keyword evidence="5" id="KW-1015">Disulfide bond</keyword>
<dbReference type="GO" id="GO:0005576">
    <property type="term" value="C:extracellular region"/>
    <property type="evidence" value="ECO:0007669"/>
    <property type="project" value="UniProtKB-SubCell"/>
</dbReference>
<evidence type="ECO:0000259" key="7">
    <source>
        <dbReference type="PROSITE" id="PS51110"/>
    </source>
</evidence>
<gene>
    <name evidence="8" type="primary">F37H8.5</name>
    <name evidence="8" type="ORF">Tcan_14307</name>
</gene>
<evidence type="ECO:0000313" key="8">
    <source>
        <dbReference type="EMBL" id="KHN72819.1"/>
    </source>
</evidence>
<evidence type="ECO:0000256" key="3">
    <source>
        <dbReference type="ARBA" id="ARBA00022525"/>
    </source>
</evidence>
<dbReference type="Proteomes" id="UP000031036">
    <property type="component" value="Unassembled WGS sequence"/>
</dbReference>
<dbReference type="Pfam" id="PF03227">
    <property type="entry name" value="GILT"/>
    <property type="match status" value="1"/>
</dbReference>
<reference evidence="8 9" key="1">
    <citation type="submission" date="2014-11" db="EMBL/GenBank/DDBJ databases">
        <title>Genetic blueprint of the zoonotic pathogen Toxocara canis.</title>
        <authorList>
            <person name="Zhu X.-Q."/>
            <person name="Korhonen P.K."/>
            <person name="Cai H."/>
            <person name="Young N.D."/>
            <person name="Nejsum P."/>
            <person name="von Samson-Himmelstjerna G."/>
            <person name="Boag P.R."/>
            <person name="Tan P."/>
            <person name="Li Q."/>
            <person name="Min J."/>
            <person name="Yang Y."/>
            <person name="Wang X."/>
            <person name="Fang X."/>
            <person name="Hall R.S."/>
            <person name="Hofmann A."/>
            <person name="Sternberg P.W."/>
            <person name="Jex A.R."/>
            <person name="Gasser R.B."/>
        </authorList>
    </citation>
    <scope>NUCLEOTIDE SEQUENCE [LARGE SCALE GENOMIC DNA]</scope>
    <source>
        <strain evidence="8">PN_DK_2014</strain>
    </source>
</reference>
<dbReference type="InterPro" id="IPR004911">
    <property type="entry name" value="Interferon-induced_GILT"/>
</dbReference>
<evidence type="ECO:0000256" key="5">
    <source>
        <dbReference type="ARBA" id="ARBA00023157"/>
    </source>
</evidence>
<protein>
    <submittedName>
        <fullName evidence="8">GILT-like protein F37H8.5</fullName>
    </submittedName>
</protein>
<dbReference type="PANTHER" id="PTHR13234">
    <property type="entry name" value="GAMMA-INTERFERON INDUCIBLE LYSOSOMAL THIOL REDUCTASE GILT"/>
    <property type="match status" value="1"/>
</dbReference>
<name>A0A0B2UUC6_TOXCA</name>
<dbReference type="OrthoDB" id="958254at2759"/>
<keyword evidence="9" id="KW-1185">Reference proteome</keyword>
<keyword evidence="4" id="KW-0732">Signal</keyword>
<dbReference type="InterPro" id="IPR003119">
    <property type="entry name" value="SAP_A"/>
</dbReference>
<dbReference type="PROSITE" id="PS51110">
    <property type="entry name" value="SAP_A"/>
    <property type="match status" value="1"/>
</dbReference>
<evidence type="ECO:0000313" key="9">
    <source>
        <dbReference type="Proteomes" id="UP000031036"/>
    </source>
</evidence>
<comment type="subcellular location">
    <subcellularLocation>
        <location evidence="1">Secreted</location>
    </subcellularLocation>
</comment>
<dbReference type="GO" id="GO:0016671">
    <property type="term" value="F:oxidoreductase activity, acting on a sulfur group of donors, disulfide as acceptor"/>
    <property type="evidence" value="ECO:0007669"/>
    <property type="project" value="InterPro"/>
</dbReference>
<sequence>MSVWSEAWYLIPYVATTRSHSVFMNLNIFIPLLFALLEDAADKSVGFKSGNTSGVEAHMSSIGTNQTEGISFEKWDDYAQRTQRYNNVAHRERAYSYWKTSCDIPPDLWCDSREAAQRCGVLHQCEQFGRSRHTIKLTLIYEALCPYCQRFIVNHLGNLYHQFRGQIELELVPWGNSRLLRDGTIKCNHGKVECDANRLQGCVLDTVKVKHALPFIICFERALTGSDVETAFQYCSGFIRHHYRSIRRCYESDRGIQLQHKAAHRTMSVRPNPIVEVPYILINDYSPNTDTNNLNIFALQHLLRKWLRSLRHHF</sequence>
<proteinExistence type="inferred from homology"/>
<dbReference type="Pfam" id="PF02199">
    <property type="entry name" value="SapA"/>
    <property type="match status" value="1"/>
</dbReference>
<evidence type="ECO:0000256" key="4">
    <source>
        <dbReference type="ARBA" id="ARBA00022729"/>
    </source>
</evidence>
<keyword evidence="3" id="KW-0964">Secreted</keyword>
<evidence type="ECO:0000256" key="6">
    <source>
        <dbReference type="ARBA" id="ARBA00023180"/>
    </source>
</evidence>
<organism evidence="8 9">
    <name type="scientific">Toxocara canis</name>
    <name type="common">Canine roundworm</name>
    <dbReference type="NCBI Taxonomy" id="6265"/>
    <lineage>
        <taxon>Eukaryota</taxon>
        <taxon>Metazoa</taxon>
        <taxon>Ecdysozoa</taxon>
        <taxon>Nematoda</taxon>
        <taxon>Chromadorea</taxon>
        <taxon>Rhabditida</taxon>
        <taxon>Spirurina</taxon>
        <taxon>Ascaridomorpha</taxon>
        <taxon>Ascaridoidea</taxon>
        <taxon>Toxocaridae</taxon>
        <taxon>Toxocara</taxon>
    </lineage>
</organism>
<evidence type="ECO:0000256" key="2">
    <source>
        <dbReference type="ARBA" id="ARBA00005679"/>
    </source>
</evidence>
<keyword evidence="6" id="KW-0325">Glycoprotein</keyword>
<dbReference type="PANTHER" id="PTHR13234:SF11">
    <property type="entry name" value="PRION-LIKE-(Q_N-RICH)-DOMAIN-BEARING PROTEIN"/>
    <property type="match status" value="1"/>
</dbReference>